<dbReference type="Proteomes" id="UP000594688">
    <property type="component" value="Chromosome"/>
</dbReference>
<evidence type="ECO:0000313" key="6">
    <source>
        <dbReference type="EMBL" id="QPJ63807.1"/>
    </source>
</evidence>
<evidence type="ECO:0000313" key="7">
    <source>
        <dbReference type="Proteomes" id="UP000594688"/>
    </source>
</evidence>
<dbReference type="GO" id="GO:1905039">
    <property type="term" value="P:carboxylic acid transmembrane transport"/>
    <property type="evidence" value="ECO:0007669"/>
    <property type="project" value="UniProtKB-ARBA"/>
</dbReference>
<name>A0A7T0BZJ9_9BACT</name>
<proteinExistence type="predicted"/>
<accession>A0A7T0BZJ9</accession>
<dbReference type="InterPro" id="IPR001898">
    <property type="entry name" value="SLC13A/DASS"/>
</dbReference>
<keyword evidence="4 5" id="KW-0472">Membrane</keyword>
<dbReference type="Pfam" id="PF00939">
    <property type="entry name" value="Na_sulph_symp"/>
    <property type="match status" value="1"/>
</dbReference>
<evidence type="ECO:0000256" key="1">
    <source>
        <dbReference type="ARBA" id="ARBA00004141"/>
    </source>
</evidence>
<feature type="transmembrane region" description="Helical" evidence="5">
    <location>
        <begin position="356"/>
        <end position="378"/>
    </location>
</feature>
<dbReference type="KEGG" id="nli:G3M70_12805"/>
<evidence type="ECO:0000256" key="5">
    <source>
        <dbReference type="SAM" id="Phobius"/>
    </source>
</evidence>
<feature type="transmembrane region" description="Helical" evidence="5">
    <location>
        <begin position="36"/>
        <end position="59"/>
    </location>
</feature>
<keyword evidence="2 5" id="KW-0812">Transmembrane</keyword>
<feature type="transmembrane region" description="Helical" evidence="5">
    <location>
        <begin position="483"/>
        <end position="507"/>
    </location>
</feature>
<dbReference type="PANTHER" id="PTHR10283">
    <property type="entry name" value="SOLUTE CARRIER FAMILY 13 MEMBER"/>
    <property type="match status" value="1"/>
</dbReference>
<dbReference type="GO" id="GO:0008514">
    <property type="term" value="F:organic anion transmembrane transporter activity"/>
    <property type="evidence" value="ECO:0007669"/>
    <property type="project" value="UniProtKB-ARBA"/>
</dbReference>
<feature type="transmembrane region" description="Helical" evidence="5">
    <location>
        <begin position="213"/>
        <end position="237"/>
    </location>
</feature>
<comment type="subcellular location">
    <subcellularLocation>
        <location evidence="1">Membrane</location>
        <topology evidence="1">Multi-pass membrane protein</topology>
    </subcellularLocation>
</comment>
<dbReference type="PANTHER" id="PTHR10283:SF82">
    <property type="entry name" value="SOLUTE CARRIER FAMILY 13 MEMBER 2"/>
    <property type="match status" value="1"/>
</dbReference>
<feature type="transmembrane region" description="Helical" evidence="5">
    <location>
        <begin position="316"/>
        <end position="335"/>
    </location>
</feature>
<feature type="transmembrane region" description="Helical" evidence="5">
    <location>
        <begin position="398"/>
        <end position="431"/>
    </location>
</feature>
<keyword evidence="3 5" id="KW-1133">Transmembrane helix</keyword>
<dbReference type="AlphaFoldDB" id="A0A7T0BZJ9"/>
<dbReference type="GO" id="GO:0005886">
    <property type="term" value="C:plasma membrane"/>
    <property type="evidence" value="ECO:0007669"/>
    <property type="project" value="TreeGrafter"/>
</dbReference>
<feature type="transmembrane region" description="Helical" evidence="5">
    <location>
        <begin position="166"/>
        <end position="193"/>
    </location>
</feature>
<feature type="transmembrane region" description="Helical" evidence="5">
    <location>
        <begin position="71"/>
        <end position="89"/>
    </location>
</feature>
<sequence length="508" mass="54656">MFTGVVAFFLILVMPVPDGLEAPARNMMAVAALMAIWWLGEAVPIPVTALLPLVLYPLLGILPSSKVGPFYGHHLIFLYLGGFMIGLAMQRAGLHRRFALNVIQFVGTELKRLVLGFMVACAFLSMWVSNTATTLLLLPVAMAVVRQVASCAVIEGKNDEEAQGMVISGFGLVLMLGLGYSASIGGVGTLIGTPPNIIFAGFWKLQFPGREEISFLSWMLVALPLVVLFLPLVWWILCRFVSPIPLDQVESSDQAEQIIQREVNSLGTMSRAESFVAGVFATTSFLWIFRKPISLGSFSLPGWSGLLPWPDFPHDATVAVGMGLLLMIVPLKLFDRTEKSSGDLNQKLNVALDWDTFCKGVPWGILLLFGGGFALAGGFRATGLDVWIGNHLAGVQHWPLWMVVLGLCLGLTFLTEMTSNTATATMILPVIASAAEAAGIEPLILLVPATLSVSCAFMMPVATPPNAIVFSSGWVTIPQMAKAGVILNLVGAVLITFITLLLVPMILF</sequence>
<organism evidence="6 7">
    <name type="scientific">Candidatus Nitronauta litoralis</name>
    <dbReference type="NCBI Taxonomy" id="2705533"/>
    <lineage>
        <taxon>Bacteria</taxon>
        <taxon>Pseudomonadati</taxon>
        <taxon>Nitrospinota/Tectimicrobiota group</taxon>
        <taxon>Nitrospinota</taxon>
        <taxon>Nitrospinia</taxon>
        <taxon>Nitrospinales</taxon>
        <taxon>Nitrospinaceae</taxon>
        <taxon>Candidatus Nitronauta</taxon>
    </lineage>
</organism>
<gene>
    <name evidence="6" type="ORF">G3M70_12805</name>
</gene>
<protein>
    <submittedName>
        <fullName evidence="6">SLC13/DASS family transporter</fullName>
    </submittedName>
</protein>
<dbReference type="EMBL" id="CP048685">
    <property type="protein sequence ID" value="QPJ63807.1"/>
    <property type="molecule type" value="Genomic_DNA"/>
</dbReference>
<evidence type="ECO:0000256" key="4">
    <source>
        <dbReference type="ARBA" id="ARBA00023136"/>
    </source>
</evidence>
<evidence type="ECO:0000256" key="3">
    <source>
        <dbReference type="ARBA" id="ARBA00022989"/>
    </source>
</evidence>
<evidence type="ECO:0000256" key="2">
    <source>
        <dbReference type="ARBA" id="ARBA00022692"/>
    </source>
</evidence>
<feature type="transmembrane region" description="Helical" evidence="5">
    <location>
        <begin position="110"/>
        <end position="129"/>
    </location>
</feature>
<reference evidence="6 7" key="1">
    <citation type="submission" date="2020-02" db="EMBL/GenBank/DDBJ databases">
        <title>Genomic and physiological characterization of two novel Nitrospinaceae genera.</title>
        <authorList>
            <person name="Mueller A.J."/>
            <person name="Jung M.-Y."/>
            <person name="Strachan C.R."/>
            <person name="Herbold C.W."/>
            <person name="Kirkegaard R.H."/>
            <person name="Daims H."/>
        </authorList>
    </citation>
    <scope>NUCLEOTIDE SEQUENCE [LARGE SCALE GENOMIC DNA]</scope>
    <source>
        <strain evidence="6">EB</strain>
    </source>
</reference>